<name>A0A836FQE7_9HYME</name>
<dbReference type="GO" id="GO:0061630">
    <property type="term" value="F:ubiquitin protein ligase activity"/>
    <property type="evidence" value="ECO:0007669"/>
    <property type="project" value="TreeGrafter"/>
</dbReference>
<dbReference type="AlphaFoldDB" id="A0A836FQE7"/>
<dbReference type="GO" id="GO:0031297">
    <property type="term" value="P:replication fork processing"/>
    <property type="evidence" value="ECO:0007669"/>
    <property type="project" value="TreeGrafter"/>
</dbReference>
<feature type="non-terminal residue" evidence="7">
    <location>
        <position position="1"/>
    </location>
</feature>
<feature type="coiled-coil region" evidence="5">
    <location>
        <begin position="193"/>
        <end position="220"/>
    </location>
</feature>
<dbReference type="Gene3D" id="1.10.287.1490">
    <property type="match status" value="1"/>
</dbReference>
<keyword evidence="2 4" id="KW-0863">Zinc-finger</keyword>
<dbReference type="PANTHER" id="PTHR46569:SF1">
    <property type="entry name" value="E3 UBIQUITIN-PROTEIN LIGASE RFWD3-RELATED"/>
    <property type="match status" value="1"/>
</dbReference>
<dbReference type="InterPro" id="IPR011016">
    <property type="entry name" value="Znf_RING-CH"/>
</dbReference>
<dbReference type="InterPro" id="IPR013083">
    <property type="entry name" value="Znf_RING/FYVE/PHD"/>
</dbReference>
<dbReference type="Pfam" id="PF13639">
    <property type="entry name" value="zf-RING_2"/>
    <property type="match status" value="1"/>
</dbReference>
<evidence type="ECO:0000259" key="6">
    <source>
        <dbReference type="PROSITE" id="PS50089"/>
    </source>
</evidence>
<dbReference type="GO" id="GO:0016874">
    <property type="term" value="F:ligase activity"/>
    <property type="evidence" value="ECO:0007669"/>
    <property type="project" value="UniProtKB-KW"/>
</dbReference>
<dbReference type="PANTHER" id="PTHR46569">
    <property type="entry name" value="E3 UBIQUITIN-PROTEIN LIGASE TRAIP"/>
    <property type="match status" value="1"/>
</dbReference>
<dbReference type="InterPro" id="IPR001841">
    <property type="entry name" value="Znf_RING"/>
</dbReference>
<keyword evidence="3" id="KW-0862">Zinc</keyword>
<keyword evidence="5" id="KW-0175">Coiled coil</keyword>
<organism evidence="7 8">
    <name type="scientific">Acromyrmex charruanus</name>
    <dbReference type="NCBI Taxonomy" id="2715315"/>
    <lineage>
        <taxon>Eukaryota</taxon>
        <taxon>Metazoa</taxon>
        <taxon>Ecdysozoa</taxon>
        <taxon>Arthropoda</taxon>
        <taxon>Hexapoda</taxon>
        <taxon>Insecta</taxon>
        <taxon>Pterygota</taxon>
        <taxon>Neoptera</taxon>
        <taxon>Endopterygota</taxon>
        <taxon>Hymenoptera</taxon>
        <taxon>Apocrita</taxon>
        <taxon>Aculeata</taxon>
        <taxon>Formicoidea</taxon>
        <taxon>Formicidae</taxon>
        <taxon>Myrmicinae</taxon>
        <taxon>Acromyrmex</taxon>
    </lineage>
</organism>
<dbReference type="Proteomes" id="UP000669903">
    <property type="component" value="Unassembled WGS sequence"/>
</dbReference>
<proteinExistence type="predicted"/>
<dbReference type="GO" id="GO:0090734">
    <property type="term" value="C:site of DNA damage"/>
    <property type="evidence" value="ECO:0007669"/>
    <property type="project" value="TreeGrafter"/>
</dbReference>
<keyword evidence="8" id="KW-1185">Reference proteome</keyword>
<feature type="domain" description="RING-type" evidence="6">
    <location>
        <begin position="5"/>
        <end position="46"/>
    </location>
</feature>
<evidence type="ECO:0000313" key="8">
    <source>
        <dbReference type="Proteomes" id="UP000669903"/>
    </source>
</evidence>
<dbReference type="SUPFAM" id="SSF57850">
    <property type="entry name" value="RING/U-box"/>
    <property type="match status" value="1"/>
</dbReference>
<dbReference type="InterPro" id="IPR052639">
    <property type="entry name" value="TRAIP_ubiq-protein_ligase"/>
</dbReference>
<evidence type="ECO:0000256" key="4">
    <source>
        <dbReference type="PROSITE-ProRule" id="PRU00175"/>
    </source>
</evidence>
<dbReference type="SMART" id="SM00184">
    <property type="entry name" value="RING"/>
    <property type="match status" value="1"/>
</dbReference>
<dbReference type="GO" id="GO:0016567">
    <property type="term" value="P:protein ubiquitination"/>
    <property type="evidence" value="ECO:0007669"/>
    <property type="project" value="TreeGrafter"/>
</dbReference>
<feature type="coiled-coil region" evidence="5">
    <location>
        <begin position="257"/>
        <end position="284"/>
    </location>
</feature>
<comment type="caution">
    <text evidence="7">The sequence shown here is derived from an EMBL/GenBank/DDBJ whole genome shotgun (WGS) entry which is preliminary data.</text>
</comment>
<dbReference type="GO" id="GO:0005634">
    <property type="term" value="C:nucleus"/>
    <property type="evidence" value="ECO:0007669"/>
    <property type="project" value="TreeGrafter"/>
</dbReference>
<feature type="non-terminal residue" evidence="7">
    <location>
        <position position="461"/>
    </location>
</feature>
<accession>A0A836FQE7</accession>
<keyword evidence="1" id="KW-0479">Metal-binding</keyword>
<sequence length="461" mass="53948">MNLICVICSELLVPSDDIFHTPCGHIFHYACLLQWLERSKTCPQCRVITTTRTIHRIYFNFSNNDNIAEDAASLQNKIDNLNFQLKLKDKNLSNLTEDNDKLKNQTAGLRHKIYEVESEIVNQNSAIHAFKDQIKFYKQQCSNAENDRKENEELKKKLKFLKSVQNLIDEYSTSNVEDITMQTDDVSKLRIYIGILKKELDSMREKSKELRNKCRIEQQIFMQLSRKHKFLVHKCAKQNIVFFRIIFLRDYIIIYIFSELKQHSTELEEQLKRCETEKISLQTQLFNIQMRAQKCVCNKISVQQEICEQENLKEHKESYTVKSNKTMNEYMPKMEYISKLKKSSSINLDDSTENIPSNKLQDFFSIRDHGTKRHKFNNNLKIPSTLVKKSKIDSLNQKTASGSGMSFDGFGGHAKYDKFPNPIINSHIKKNREDPTMSKSKYLDTGDNQKISDLLIFCNDL</sequence>
<dbReference type="PROSITE" id="PS50089">
    <property type="entry name" value="ZF_RING_2"/>
    <property type="match status" value="1"/>
</dbReference>
<keyword evidence="7" id="KW-0436">Ligase</keyword>
<dbReference type="EMBL" id="JAANIC010005341">
    <property type="protein sequence ID" value="KAG5331730.1"/>
    <property type="molecule type" value="Genomic_DNA"/>
</dbReference>
<dbReference type="Gene3D" id="3.30.40.10">
    <property type="entry name" value="Zinc/RING finger domain, C3HC4 (zinc finger)"/>
    <property type="match status" value="1"/>
</dbReference>
<evidence type="ECO:0000256" key="5">
    <source>
        <dbReference type="SAM" id="Coils"/>
    </source>
</evidence>
<reference evidence="7" key="1">
    <citation type="submission" date="2020-03" db="EMBL/GenBank/DDBJ databases">
        <title>Relaxed selection underlies rapid genomic changes in the transitions from sociality to social parasitism in ants.</title>
        <authorList>
            <person name="Bi X."/>
        </authorList>
    </citation>
    <scope>NUCLEOTIDE SEQUENCE</scope>
    <source>
        <strain evidence="7">BGI-DK2014a</strain>
        <tissue evidence="7">Whole body</tissue>
    </source>
</reference>
<gene>
    <name evidence="7" type="primary">Traip_1</name>
    <name evidence="7" type="ORF">G6Z76_0006709</name>
</gene>
<protein>
    <submittedName>
        <fullName evidence="7">TRAIP ligase</fullName>
    </submittedName>
</protein>
<evidence type="ECO:0000256" key="1">
    <source>
        <dbReference type="ARBA" id="ARBA00022723"/>
    </source>
</evidence>
<evidence type="ECO:0000256" key="2">
    <source>
        <dbReference type="ARBA" id="ARBA00022771"/>
    </source>
</evidence>
<dbReference type="GO" id="GO:0008270">
    <property type="term" value="F:zinc ion binding"/>
    <property type="evidence" value="ECO:0007669"/>
    <property type="project" value="UniProtKB-KW"/>
</dbReference>
<feature type="coiled-coil region" evidence="5">
    <location>
        <begin position="64"/>
        <end position="164"/>
    </location>
</feature>
<evidence type="ECO:0000313" key="7">
    <source>
        <dbReference type="EMBL" id="KAG5331730.1"/>
    </source>
</evidence>
<evidence type="ECO:0000256" key="3">
    <source>
        <dbReference type="ARBA" id="ARBA00022833"/>
    </source>
</evidence>
<dbReference type="SMART" id="SM00744">
    <property type="entry name" value="RINGv"/>
    <property type="match status" value="1"/>
</dbReference>